<evidence type="ECO:0000313" key="1">
    <source>
        <dbReference type="EMBL" id="XBS22484.1"/>
    </source>
</evidence>
<accession>A0AAU7NZX0</accession>
<dbReference type="PANTHER" id="PTHR35276:SF1">
    <property type="entry name" value="TRNA (MNM(5)S(2)U34)-METHYLTRANSFERASE, CHLOROPLASTIC"/>
    <property type="match status" value="1"/>
</dbReference>
<dbReference type="SUPFAM" id="SSF53335">
    <property type="entry name" value="S-adenosyl-L-methionine-dependent methyltransferases"/>
    <property type="match status" value="1"/>
</dbReference>
<dbReference type="InterPro" id="IPR029063">
    <property type="entry name" value="SAM-dependent_MTases_sf"/>
</dbReference>
<dbReference type="GO" id="GO:0032259">
    <property type="term" value="P:methylation"/>
    <property type="evidence" value="ECO:0007669"/>
    <property type="project" value="UniProtKB-KW"/>
</dbReference>
<dbReference type="RefSeq" id="WP_305908526.1">
    <property type="nucleotide sequence ID" value="NZ_CP157743.1"/>
</dbReference>
<dbReference type="PANTHER" id="PTHR35276">
    <property type="entry name" value="S-ADENOSYL-L-METHIONINE-DEPENDENT METHYLTRANSFERASES SUPERFAMILY PROTEIN"/>
    <property type="match status" value="1"/>
</dbReference>
<dbReference type="KEGG" id="mech:Q9L42_010250"/>
<reference evidence="1 2" key="1">
    <citation type="journal article" date="2024" name="Microbiology">
        <title>Methylomarinum rosea sp. nov., a novel halophilic methanotrophic bacterium from the hypersaline Lake Elton.</title>
        <authorList>
            <person name="Suleimanov R.Z."/>
            <person name="Oshkin I.Y."/>
            <person name="Danilova O.V."/>
            <person name="Suzina N.E."/>
            <person name="Dedysh S.N."/>
        </authorList>
    </citation>
    <scope>NUCLEOTIDE SEQUENCE [LARGE SCALE GENOMIC DNA]</scope>
    <source>
        <strain evidence="1 2">Ch1-1</strain>
    </source>
</reference>
<dbReference type="GO" id="GO:0008168">
    <property type="term" value="F:methyltransferase activity"/>
    <property type="evidence" value="ECO:0007669"/>
    <property type="project" value="UniProtKB-KW"/>
</dbReference>
<organism evidence="1 2">
    <name type="scientific">Methylomarinum roseum</name>
    <dbReference type="NCBI Taxonomy" id="3067653"/>
    <lineage>
        <taxon>Bacteria</taxon>
        <taxon>Pseudomonadati</taxon>
        <taxon>Pseudomonadota</taxon>
        <taxon>Gammaproteobacteria</taxon>
        <taxon>Methylococcales</taxon>
        <taxon>Methylococcaceae</taxon>
        <taxon>Methylomarinum</taxon>
    </lineage>
</organism>
<keyword evidence="1" id="KW-0489">Methyltransferase</keyword>
<dbReference type="AlphaFoldDB" id="A0AAU7NZX0"/>
<protein>
    <submittedName>
        <fullName evidence="1">Class I SAM-dependent methyltransferase</fullName>
    </submittedName>
</protein>
<dbReference type="Gene3D" id="3.40.50.150">
    <property type="entry name" value="Vaccinia Virus protein VP39"/>
    <property type="match status" value="1"/>
</dbReference>
<proteinExistence type="predicted"/>
<keyword evidence="2" id="KW-1185">Reference proteome</keyword>
<gene>
    <name evidence="1" type="ORF">Q9L42_010250</name>
</gene>
<name>A0AAU7NZX0_9GAMM</name>
<dbReference type="Pfam" id="PF06962">
    <property type="entry name" value="rRNA_methylase"/>
    <property type="match status" value="1"/>
</dbReference>
<dbReference type="Proteomes" id="UP001225378">
    <property type="component" value="Chromosome"/>
</dbReference>
<sequence length="191" mass="20870">MTRISLPETAHQIIVAHIRPGDIAIDATTGNGHDTLFLARQVGPQGHVYGFDIQSQAITATRQRLAEAQRQGQVTLFQASHADMAAKIPVDLHGRIQAIMFNLGYLPGSDKSVITRSESTLAALACATRLLAPSGVMTVLAYPGHAGGDHETAQVQTWLETLNPNRFDHRIVYSNVDKACAPRLYHIDKRR</sequence>
<dbReference type="InterPro" id="IPR010719">
    <property type="entry name" value="MnmM_MeTrfase"/>
</dbReference>
<evidence type="ECO:0000313" key="2">
    <source>
        <dbReference type="Proteomes" id="UP001225378"/>
    </source>
</evidence>
<dbReference type="EMBL" id="CP157743">
    <property type="protein sequence ID" value="XBS22484.1"/>
    <property type="molecule type" value="Genomic_DNA"/>
</dbReference>
<keyword evidence="1" id="KW-0808">Transferase</keyword>
<dbReference type="CDD" id="cd02440">
    <property type="entry name" value="AdoMet_MTases"/>
    <property type="match status" value="1"/>
</dbReference>